<reference evidence="2 3" key="1">
    <citation type="submission" date="2020-04" db="EMBL/GenBank/DDBJ databases">
        <title>Genome sequence of Altibacter aquimarinus strain ALE3EI.</title>
        <authorList>
            <person name="Oh H.-M."/>
            <person name="Jang D."/>
        </authorList>
    </citation>
    <scope>NUCLEOTIDE SEQUENCE [LARGE SCALE GENOMIC DNA]</scope>
    <source>
        <strain evidence="2 3">ALE3EI</strain>
    </source>
</reference>
<feature type="transmembrane region" description="Helical" evidence="1">
    <location>
        <begin position="12"/>
        <end position="32"/>
    </location>
</feature>
<organism evidence="2 3">
    <name type="scientific">Constantimarinum furrinae</name>
    <dbReference type="NCBI Taxonomy" id="2562285"/>
    <lineage>
        <taxon>Bacteria</taxon>
        <taxon>Pseudomonadati</taxon>
        <taxon>Bacteroidota</taxon>
        <taxon>Flavobacteriia</taxon>
        <taxon>Flavobacteriales</taxon>
        <taxon>Flavobacteriaceae</taxon>
        <taxon>Altibacter/Constantimarinum group</taxon>
        <taxon>Constantimarinum</taxon>
    </lineage>
</organism>
<keyword evidence="3" id="KW-1185">Reference proteome</keyword>
<dbReference type="KEGG" id="alti:ALE3EI_0642"/>
<dbReference type="Proteomes" id="UP000515514">
    <property type="component" value="Chromosome"/>
</dbReference>
<name>A0A7G8PSA3_9FLAO</name>
<keyword evidence="1" id="KW-0472">Membrane</keyword>
<evidence type="ECO:0000256" key="1">
    <source>
        <dbReference type="SAM" id="Phobius"/>
    </source>
</evidence>
<evidence type="ECO:0000313" key="2">
    <source>
        <dbReference type="EMBL" id="QNJ97219.1"/>
    </source>
</evidence>
<gene>
    <name evidence="2" type="ORF">ALE3EI_0642</name>
</gene>
<keyword evidence="1" id="KW-1133">Transmembrane helix</keyword>
<sequence>MAQKSERSPNGCLWLFIVMVVCTISFGILKTLFPLHDYLAWVLSFGIATFFVINIIGRPAGISVLKNAVIIIIVLAILKTLGGFFLDVLSIKTEPTTFRTEEATLPTTMIENNDTIRVYSTKRSWKDNYGNPYSGTLTVREPDYLRLKDHISRYIPPSGGNFWGALYDHIDRTDTPSLDLIINAFTDIEQQHQLNRMEFAEMIVSCVQDIPYAFVFQEECLPARQYEASIRKILEKCPECCIGNILYGIQNPVSFIQNLKGDCDTRTVMIYSILKHFGYDVAILNSDYYRHSILGLNLPAQGLYKIHNGKKYVLWETTAKYFEIGYLSPSYNDVTYWNVVLTSK</sequence>
<keyword evidence="2" id="KW-0449">Lipoprotein</keyword>
<proteinExistence type="predicted"/>
<dbReference type="EMBL" id="CP052909">
    <property type="protein sequence ID" value="QNJ97219.1"/>
    <property type="molecule type" value="Genomic_DNA"/>
</dbReference>
<feature type="transmembrane region" description="Helical" evidence="1">
    <location>
        <begin position="38"/>
        <end position="56"/>
    </location>
</feature>
<dbReference type="AlphaFoldDB" id="A0A7G8PSA3"/>
<evidence type="ECO:0000313" key="3">
    <source>
        <dbReference type="Proteomes" id="UP000515514"/>
    </source>
</evidence>
<protein>
    <submittedName>
        <fullName evidence="2">Lipoprotein</fullName>
    </submittedName>
</protein>
<feature type="transmembrane region" description="Helical" evidence="1">
    <location>
        <begin position="68"/>
        <end position="86"/>
    </location>
</feature>
<keyword evidence="1" id="KW-0812">Transmembrane</keyword>
<accession>A0A7G8PSA3</accession>
<dbReference type="RefSeq" id="WP_186990793.1">
    <property type="nucleotide sequence ID" value="NZ_CP052909.1"/>
</dbReference>